<sequence length="143" mass="16208">MKNDFSISHLMFANDFILILRANKKSITSDKRIFSSYESLTGLRINPSKFSIYFLSHTSNATKLSICNSLGMRKGSFPLKYIRVMISPRRSPPKTHEHILTSIDSKLFLEGQPPIASRGGLGIQDLDSKRISLQASRIQKYFP</sequence>
<protein>
    <recommendedName>
        <fullName evidence="3">Reverse transcriptase domain-containing protein</fullName>
    </recommendedName>
</protein>
<dbReference type="EMBL" id="CP136890">
    <property type="protein sequence ID" value="WOK93724.1"/>
    <property type="molecule type" value="Genomic_DNA"/>
</dbReference>
<proteinExistence type="predicted"/>
<evidence type="ECO:0000313" key="2">
    <source>
        <dbReference type="Proteomes" id="UP001327560"/>
    </source>
</evidence>
<keyword evidence="2" id="KW-1185">Reference proteome</keyword>
<evidence type="ECO:0008006" key="3">
    <source>
        <dbReference type="Google" id="ProtNLM"/>
    </source>
</evidence>
<organism evidence="1 2">
    <name type="scientific">Canna indica</name>
    <name type="common">Indian-shot</name>
    <dbReference type="NCBI Taxonomy" id="4628"/>
    <lineage>
        <taxon>Eukaryota</taxon>
        <taxon>Viridiplantae</taxon>
        <taxon>Streptophyta</taxon>
        <taxon>Embryophyta</taxon>
        <taxon>Tracheophyta</taxon>
        <taxon>Spermatophyta</taxon>
        <taxon>Magnoliopsida</taxon>
        <taxon>Liliopsida</taxon>
        <taxon>Zingiberales</taxon>
        <taxon>Cannaceae</taxon>
        <taxon>Canna</taxon>
    </lineage>
</organism>
<accession>A0AAQ3JP79</accession>
<evidence type="ECO:0000313" key="1">
    <source>
        <dbReference type="EMBL" id="WOK93724.1"/>
    </source>
</evidence>
<dbReference type="AlphaFoldDB" id="A0AAQ3JP79"/>
<name>A0AAQ3JP79_9LILI</name>
<dbReference type="Proteomes" id="UP001327560">
    <property type="component" value="Chromosome 1"/>
</dbReference>
<gene>
    <name evidence="1" type="ORF">Cni_G02424</name>
</gene>
<reference evidence="1 2" key="1">
    <citation type="submission" date="2023-10" db="EMBL/GenBank/DDBJ databases">
        <title>Chromosome-scale genome assembly provides insights into flower coloration mechanisms of Canna indica.</title>
        <authorList>
            <person name="Li C."/>
        </authorList>
    </citation>
    <scope>NUCLEOTIDE SEQUENCE [LARGE SCALE GENOMIC DNA]</scope>
    <source>
        <tissue evidence="1">Flower</tissue>
    </source>
</reference>